<reference evidence="1 2" key="1">
    <citation type="submission" date="2013-12" db="EMBL/GenBank/DDBJ databases">
        <title>Draft genome of the parsitic nematode Ancylostoma duodenale.</title>
        <authorList>
            <person name="Mitreva M."/>
        </authorList>
    </citation>
    <scope>NUCLEOTIDE SEQUENCE [LARGE SCALE GENOMIC DNA]</scope>
    <source>
        <strain evidence="1 2">Zhejiang</strain>
    </source>
</reference>
<evidence type="ECO:0000313" key="1">
    <source>
        <dbReference type="EMBL" id="KIH51796.1"/>
    </source>
</evidence>
<name>A0A0C2G437_9BILA</name>
<keyword evidence="2" id="KW-1185">Reference proteome</keyword>
<sequence length="175" mass="19570">MAKARNTKEKLLVESVRRARARVRVMNYDDFSPLAASTPLEKQQSATPEDNILRNSSIFSCGHSCRLSGGLDGRRGHRVPERSRAKKFPKTLLKKRPDSAQLREKKKVELFGNDSLRTPFPNCGGGVSQQLRRCLDIKCSGHSVRFRVCNEKASQLATMSHALLDPSKFAFIALS</sequence>
<dbReference type="EMBL" id="KN745422">
    <property type="protein sequence ID" value="KIH51796.1"/>
    <property type="molecule type" value="Genomic_DNA"/>
</dbReference>
<dbReference type="OrthoDB" id="5814375at2759"/>
<gene>
    <name evidence="1" type="ORF">ANCDUO_18111</name>
</gene>
<evidence type="ECO:0000313" key="2">
    <source>
        <dbReference type="Proteomes" id="UP000054047"/>
    </source>
</evidence>
<dbReference type="Proteomes" id="UP000054047">
    <property type="component" value="Unassembled WGS sequence"/>
</dbReference>
<dbReference type="AlphaFoldDB" id="A0A0C2G437"/>
<protein>
    <submittedName>
        <fullName evidence="1">Uncharacterized protein</fullName>
    </submittedName>
</protein>
<proteinExistence type="predicted"/>
<accession>A0A0C2G437</accession>
<organism evidence="1 2">
    <name type="scientific">Ancylostoma duodenale</name>
    <dbReference type="NCBI Taxonomy" id="51022"/>
    <lineage>
        <taxon>Eukaryota</taxon>
        <taxon>Metazoa</taxon>
        <taxon>Ecdysozoa</taxon>
        <taxon>Nematoda</taxon>
        <taxon>Chromadorea</taxon>
        <taxon>Rhabditida</taxon>
        <taxon>Rhabditina</taxon>
        <taxon>Rhabditomorpha</taxon>
        <taxon>Strongyloidea</taxon>
        <taxon>Ancylostomatidae</taxon>
        <taxon>Ancylostomatinae</taxon>
        <taxon>Ancylostoma</taxon>
    </lineage>
</organism>